<feature type="active site" description="Proton acceptor" evidence="4">
    <location>
        <position position="367"/>
    </location>
</feature>
<evidence type="ECO:0000256" key="2">
    <source>
        <dbReference type="ARBA" id="ARBA00022679"/>
    </source>
</evidence>
<name>A0A6V8L9F8_9ACTN</name>
<organism evidence="8 9">
    <name type="scientific">Phytohabitans rumicis</name>
    <dbReference type="NCBI Taxonomy" id="1076125"/>
    <lineage>
        <taxon>Bacteria</taxon>
        <taxon>Bacillati</taxon>
        <taxon>Actinomycetota</taxon>
        <taxon>Actinomycetes</taxon>
        <taxon>Micromonosporales</taxon>
        <taxon>Micromonosporaceae</taxon>
    </lineage>
</organism>
<keyword evidence="9" id="KW-1185">Reference proteome</keyword>
<gene>
    <name evidence="8" type="primary">fadA_2</name>
    <name evidence="8" type="ORF">Prum_043580</name>
</gene>
<comment type="similarity">
    <text evidence="1 5">Belongs to the thiolase-like superfamily. Thiolase family.</text>
</comment>
<evidence type="ECO:0000256" key="4">
    <source>
        <dbReference type="PIRSR" id="PIRSR000429-1"/>
    </source>
</evidence>
<dbReference type="Pfam" id="PF02803">
    <property type="entry name" value="Thiolase_C"/>
    <property type="match status" value="1"/>
</dbReference>
<comment type="caution">
    <text evidence="8">The sequence shown here is derived from an EMBL/GenBank/DDBJ whole genome shotgun (WGS) entry which is preliminary data.</text>
</comment>
<dbReference type="GO" id="GO:0016747">
    <property type="term" value="F:acyltransferase activity, transferring groups other than amino-acyl groups"/>
    <property type="evidence" value="ECO:0007669"/>
    <property type="project" value="InterPro"/>
</dbReference>
<dbReference type="InterPro" id="IPR020613">
    <property type="entry name" value="Thiolase_CS"/>
</dbReference>
<dbReference type="PROSITE" id="PS00737">
    <property type="entry name" value="THIOLASE_2"/>
    <property type="match status" value="1"/>
</dbReference>
<keyword evidence="2 5" id="KW-0808">Transferase</keyword>
<accession>A0A6V8L9F8</accession>
<evidence type="ECO:0000259" key="6">
    <source>
        <dbReference type="Pfam" id="PF00108"/>
    </source>
</evidence>
<proteinExistence type="inferred from homology"/>
<dbReference type="CDD" id="cd00751">
    <property type="entry name" value="thiolase"/>
    <property type="match status" value="1"/>
</dbReference>
<dbReference type="NCBIfam" id="TIGR01930">
    <property type="entry name" value="AcCoA-C-Actrans"/>
    <property type="match status" value="1"/>
</dbReference>
<evidence type="ECO:0000313" key="8">
    <source>
        <dbReference type="EMBL" id="GFJ90716.1"/>
    </source>
</evidence>
<dbReference type="PIRSF" id="PIRSF000429">
    <property type="entry name" value="Ac-CoA_Ac_transf"/>
    <property type="match status" value="1"/>
</dbReference>
<dbReference type="EMBL" id="BLPG01000001">
    <property type="protein sequence ID" value="GFJ90716.1"/>
    <property type="molecule type" value="Genomic_DNA"/>
</dbReference>
<dbReference type="PANTHER" id="PTHR43365">
    <property type="entry name" value="BLR7806 PROTEIN"/>
    <property type="match status" value="1"/>
</dbReference>
<dbReference type="AlphaFoldDB" id="A0A6V8L9F8"/>
<sequence>MRDAVIVGAVRTPVGKRKGGLAAVHPVDLSAHVLRALAERTGLDPADVEDVVWGCVSQVGEQSWNVGRNAVLGAGWPESVPGTTLDRQCGSSQQAVHFAAATVLSGQADLVVAGGVESMTRVPMGSSAAGQWPFGDGIRERYGDDGFSQGVGAEMVAARWGFTRGQLDEYSLASHQKAAAAQDAGAFKREIAAVGSQQGGPVDADEGIRRDTSLEKLGELATPFKTDGVVTAGSASQISDGAAALAITTSDWAREHGLRPLARIHTAVVAADDPVIMLTAPIPATAKALRRAGLGIEEIGVYEVNEAFAPVPLAWLAETEADPERLNPRGGAIALGHPLGGSGARIMTTMLHHMRDNDIRYGLQTMCEGGGMANATILELL</sequence>
<dbReference type="InterPro" id="IPR002155">
    <property type="entry name" value="Thiolase"/>
</dbReference>
<dbReference type="PANTHER" id="PTHR43365:SF1">
    <property type="entry name" value="ACETYL-COA C-ACYLTRANSFERASE"/>
    <property type="match status" value="1"/>
</dbReference>
<reference evidence="8 9" key="2">
    <citation type="submission" date="2020-03" db="EMBL/GenBank/DDBJ databases">
        <authorList>
            <person name="Ichikawa N."/>
            <person name="Kimura A."/>
            <person name="Kitahashi Y."/>
            <person name="Uohara A."/>
        </authorList>
    </citation>
    <scope>NUCLEOTIDE SEQUENCE [LARGE SCALE GENOMIC DNA]</scope>
    <source>
        <strain evidence="8 9">NBRC 108638</strain>
    </source>
</reference>
<dbReference type="RefSeq" id="WP_173078000.1">
    <property type="nucleotide sequence ID" value="NZ_BAABJB010000003.1"/>
</dbReference>
<feature type="active site" description="Acyl-thioester intermediate" evidence="4">
    <location>
        <position position="89"/>
    </location>
</feature>
<dbReference type="InterPro" id="IPR016039">
    <property type="entry name" value="Thiolase-like"/>
</dbReference>
<feature type="domain" description="Thiolase N-terminal" evidence="6">
    <location>
        <begin position="5"/>
        <end position="249"/>
    </location>
</feature>
<dbReference type="SUPFAM" id="SSF53901">
    <property type="entry name" value="Thiolase-like"/>
    <property type="match status" value="2"/>
</dbReference>
<evidence type="ECO:0000256" key="3">
    <source>
        <dbReference type="ARBA" id="ARBA00023315"/>
    </source>
</evidence>
<dbReference type="Gene3D" id="3.40.47.10">
    <property type="match status" value="2"/>
</dbReference>
<dbReference type="Proteomes" id="UP000482960">
    <property type="component" value="Unassembled WGS sequence"/>
</dbReference>
<feature type="active site" description="Proton acceptor" evidence="4">
    <location>
        <position position="337"/>
    </location>
</feature>
<evidence type="ECO:0000313" key="9">
    <source>
        <dbReference type="Proteomes" id="UP000482960"/>
    </source>
</evidence>
<reference evidence="8 9" key="1">
    <citation type="submission" date="2020-03" db="EMBL/GenBank/DDBJ databases">
        <title>Whole genome shotgun sequence of Phytohabitans rumicis NBRC 108638.</title>
        <authorList>
            <person name="Komaki H."/>
            <person name="Tamura T."/>
        </authorList>
    </citation>
    <scope>NUCLEOTIDE SEQUENCE [LARGE SCALE GENOMIC DNA]</scope>
    <source>
        <strain evidence="8 9">NBRC 108638</strain>
    </source>
</reference>
<evidence type="ECO:0000259" key="7">
    <source>
        <dbReference type="Pfam" id="PF02803"/>
    </source>
</evidence>
<protein>
    <submittedName>
        <fullName evidence="8">Acetyl-CoA acyltransferase</fullName>
    </submittedName>
</protein>
<feature type="domain" description="Thiolase C-terminal" evidence="7">
    <location>
        <begin position="259"/>
        <end position="379"/>
    </location>
</feature>
<dbReference type="Pfam" id="PF00108">
    <property type="entry name" value="Thiolase_N"/>
    <property type="match status" value="1"/>
</dbReference>
<dbReference type="InterPro" id="IPR020617">
    <property type="entry name" value="Thiolase_C"/>
</dbReference>
<evidence type="ECO:0000256" key="5">
    <source>
        <dbReference type="RuleBase" id="RU003557"/>
    </source>
</evidence>
<evidence type="ECO:0000256" key="1">
    <source>
        <dbReference type="ARBA" id="ARBA00010982"/>
    </source>
</evidence>
<dbReference type="InterPro" id="IPR020616">
    <property type="entry name" value="Thiolase_N"/>
</dbReference>
<keyword evidence="3 5" id="KW-0012">Acyltransferase</keyword>